<dbReference type="EMBL" id="KV448310">
    <property type="protein sequence ID" value="OAX38168.1"/>
    <property type="molecule type" value="Genomic_DNA"/>
</dbReference>
<feature type="compositionally biased region" description="Polar residues" evidence="1">
    <location>
        <begin position="1"/>
        <end position="17"/>
    </location>
</feature>
<feature type="compositionally biased region" description="Low complexity" evidence="1">
    <location>
        <begin position="112"/>
        <end position="125"/>
    </location>
</feature>
<evidence type="ECO:0000313" key="2">
    <source>
        <dbReference type="EMBL" id="OAX38168.1"/>
    </source>
</evidence>
<organism evidence="2 3">
    <name type="scientific">Rhizopogon vinicolor AM-OR11-026</name>
    <dbReference type="NCBI Taxonomy" id="1314800"/>
    <lineage>
        <taxon>Eukaryota</taxon>
        <taxon>Fungi</taxon>
        <taxon>Dikarya</taxon>
        <taxon>Basidiomycota</taxon>
        <taxon>Agaricomycotina</taxon>
        <taxon>Agaricomycetes</taxon>
        <taxon>Agaricomycetidae</taxon>
        <taxon>Boletales</taxon>
        <taxon>Suillineae</taxon>
        <taxon>Rhizopogonaceae</taxon>
        <taxon>Rhizopogon</taxon>
    </lineage>
</organism>
<dbReference type="Proteomes" id="UP000092154">
    <property type="component" value="Unassembled WGS sequence"/>
</dbReference>
<sequence length="148" mass="16138">MSSPLTINYPTSSSSSRLYVPVHRRVPSTGSLSSSPSSSSCASSPTHSSRSLSPAPHDGHPSLPIYTLSDLLLLASSPLSKFSSEDLNVLRITAPEVVQSRRQRKSREWHVRNSPSSSPSNGRRSQFNSRSHSNTSESEEEGAGFWRK</sequence>
<feature type="compositionally biased region" description="Polar residues" evidence="1">
    <location>
        <begin position="126"/>
        <end position="136"/>
    </location>
</feature>
<gene>
    <name evidence="2" type="ORF">K503DRAFT_180451</name>
</gene>
<protein>
    <submittedName>
        <fullName evidence="2">Uncharacterized protein</fullName>
    </submittedName>
</protein>
<feature type="compositionally biased region" description="Low complexity" evidence="1">
    <location>
        <begin position="27"/>
        <end position="53"/>
    </location>
</feature>
<dbReference type="InParanoid" id="A0A1B7MZW8"/>
<name>A0A1B7MZW8_9AGAM</name>
<feature type="region of interest" description="Disordered" evidence="1">
    <location>
        <begin position="1"/>
        <end position="61"/>
    </location>
</feature>
<dbReference type="AlphaFoldDB" id="A0A1B7MZW8"/>
<accession>A0A1B7MZW8</accession>
<feature type="region of interest" description="Disordered" evidence="1">
    <location>
        <begin position="98"/>
        <end position="148"/>
    </location>
</feature>
<keyword evidence="3" id="KW-1185">Reference proteome</keyword>
<reference evidence="2 3" key="1">
    <citation type="submission" date="2016-06" db="EMBL/GenBank/DDBJ databases">
        <title>Comparative genomics of the ectomycorrhizal sister species Rhizopogon vinicolor and Rhizopogon vesiculosus (Basidiomycota: Boletales) reveals a divergence of the mating type B locus.</title>
        <authorList>
            <consortium name="DOE Joint Genome Institute"/>
            <person name="Mujic A.B."/>
            <person name="Kuo A."/>
            <person name="Tritt A."/>
            <person name="Lipzen A."/>
            <person name="Chen C."/>
            <person name="Johnson J."/>
            <person name="Sharma A."/>
            <person name="Barry K."/>
            <person name="Grigoriev I.V."/>
            <person name="Spatafora J.W."/>
        </authorList>
    </citation>
    <scope>NUCLEOTIDE SEQUENCE [LARGE SCALE GENOMIC DNA]</scope>
    <source>
        <strain evidence="2 3">AM-OR11-026</strain>
    </source>
</reference>
<evidence type="ECO:0000313" key="3">
    <source>
        <dbReference type="Proteomes" id="UP000092154"/>
    </source>
</evidence>
<evidence type="ECO:0000256" key="1">
    <source>
        <dbReference type="SAM" id="MobiDB-lite"/>
    </source>
</evidence>
<proteinExistence type="predicted"/>